<organism evidence="1 2">
    <name type="scientific">Sphingomonas populi</name>
    <dbReference type="NCBI Taxonomy" id="2484750"/>
    <lineage>
        <taxon>Bacteria</taxon>
        <taxon>Pseudomonadati</taxon>
        <taxon>Pseudomonadota</taxon>
        <taxon>Alphaproteobacteria</taxon>
        <taxon>Sphingomonadales</taxon>
        <taxon>Sphingomonadaceae</taxon>
        <taxon>Sphingomonas</taxon>
    </lineage>
</organism>
<proteinExistence type="predicted"/>
<dbReference type="Proteomes" id="UP000292085">
    <property type="component" value="Unassembled WGS sequence"/>
</dbReference>
<evidence type="ECO:0000313" key="1">
    <source>
        <dbReference type="EMBL" id="RZF64290.1"/>
    </source>
</evidence>
<accession>A0A4Q6XVC3</accession>
<evidence type="ECO:0000313" key="2">
    <source>
        <dbReference type="Proteomes" id="UP000292085"/>
    </source>
</evidence>
<comment type="caution">
    <text evidence="1">The sequence shown here is derived from an EMBL/GenBank/DDBJ whole genome shotgun (WGS) entry which is preliminary data.</text>
</comment>
<keyword evidence="2" id="KW-1185">Reference proteome</keyword>
<dbReference type="RefSeq" id="WP_130157781.1">
    <property type="nucleotide sequence ID" value="NZ_SGIS01000016.1"/>
</dbReference>
<dbReference type="AlphaFoldDB" id="A0A4Q6XVC3"/>
<sequence>MIDVARAKAALDAIDGEKVVLTKAQYAEMLTEVSRGNAARILLTNARSIMSAGALAAGIN</sequence>
<reference evidence="1 2" key="1">
    <citation type="submission" date="2019-02" db="EMBL/GenBank/DDBJ databases">
        <authorList>
            <person name="Li Y."/>
        </authorList>
    </citation>
    <scope>NUCLEOTIDE SEQUENCE [LARGE SCALE GENOMIC DNA]</scope>
    <source>
        <strain evidence="1 2">3-7</strain>
    </source>
</reference>
<dbReference type="EMBL" id="SGIS01000016">
    <property type="protein sequence ID" value="RZF64290.1"/>
    <property type="molecule type" value="Genomic_DNA"/>
</dbReference>
<gene>
    <name evidence="1" type="ORF">EWE75_12145</name>
</gene>
<name>A0A4Q6XVC3_9SPHN</name>
<protein>
    <submittedName>
        <fullName evidence="1">Uncharacterized protein</fullName>
    </submittedName>
</protein>